<dbReference type="PANTHER" id="PTHR43790:SF4">
    <property type="entry name" value="GUANOSINE IMPORT ATP-BINDING PROTEIN NUPO"/>
    <property type="match status" value="1"/>
</dbReference>
<feature type="domain" description="ABC transporter" evidence="3">
    <location>
        <begin position="8"/>
        <end position="243"/>
    </location>
</feature>
<dbReference type="AlphaFoldDB" id="C5J7C7"/>
<evidence type="ECO:0000256" key="2">
    <source>
        <dbReference type="ARBA" id="ARBA00022840"/>
    </source>
</evidence>
<dbReference type="HOGENOM" id="CLU_000604_92_0_14"/>
<evidence type="ECO:0000259" key="3">
    <source>
        <dbReference type="PROSITE" id="PS50893"/>
    </source>
</evidence>
<accession>C5J7C7</accession>
<keyword evidence="2 4" id="KW-0067">ATP-binding</keyword>
<dbReference type="SMART" id="SM00382">
    <property type="entry name" value="AAA"/>
    <property type="match status" value="1"/>
</dbReference>
<dbReference type="PROSITE" id="PS50893">
    <property type="entry name" value="ABC_TRANSPORTER_2"/>
    <property type="match status" value="2"/>
</dbReference>
<dbReference type="eggNOG" id="COG3845">
    <property type="taxonomic scope" value="Bacteria"/>
</dbReference>
<evidence type="ECO:0000313" key="4">
    <source>
        <dbReference type="EMBL" id="CAT05390.1"/>
    </source>
</evidence>
<dbReference type="PANTHER" id="PTHR43790">
    <property type="entry name" value="CARBOHYDRATE TRANSPORT ATP-BINDING PROTEIN MG119-RELATED"/>
    <property type="match status" value="1"/>
</dbReference>
<keyword evidence="5" id="KW-1185">Reference proteome</keyword>
<dbReference type="CDD" id="cd03215">
    <property type="entry name" value="ABC_Carb_Monos_II"/>
    <property type="match status" value="1"/>
</dbReference>
<dbReference type="InterPro" id="IPR003439">
    <property type="entry name" value="ABC_transporter-like_ATP-bd"/>
</dbReference>
<dbReference type="KEGG" id="mco:MCJ_007040"/>
<organism evidence="4 5">
    <name type="scientific">Mesomycoplasma conjunctivae (strain ATCC 25834 / NCTC 10147 / HRC/581)</name>
    <name type="common">Mycoplasma conjunctivae</name>
    <dbReference type="NCBI Taxonomy" id="572263"/>
    <lineage>
        <taxon>Bacteria</taxon>
        <taxon>Bacillati</taxon>
        <taxon>Mycoplasmatota</taxon>
        <taxon>Mycoplasmoidales</taxon>
        <taxon>Metamycoplasmataceae</taxon>
        <taxon>Mesomycoplasma</taxon>
    </lineage>
</organism>
<protein>
    <submittedName>
        <fullName evidence="4">Sugar ABC transporter ATP-binding pro</fullName>
    </submittedName>
</protein>
<dbReference type="Proteomes" id="UP000001491">
    <property type="component" value="Chromosome"/>
</dbReference>
<evidence type="ECO:0000256" key="1">
    <source>
        <dbReference type="ARBA" id="ARBA00022741"/>
    </source>
</evidence>
<dbReference type="Gene3D" id="3.40.50.300">
    <property type="entry name" value="P-loop containing nucleotide triphosphate hydrolases"/>
    <property type="match status" value="2"/>
</dbReference>
<dbReference type="SUPFAM" id="SSF52540">
    <property type="entry name" value="P-loop containing nucleoside triphosphate hydrolases"/>
    <property type="match status" value="2"/>
</dbReference>
<dbReference type="CDD" id="cd03216">
    <property type="entry name" value="ABC_Carb_Monos_I"/>
    <property type="match status" value="1"/>
</dbReference>
<evidence type="ECO:0000313" key="5">
    <source>
        <dbReference type="Proteomes" id="UP000001491"/>
    </source>
</evidence>
<dbReference type="GO" id="GO:0005524">
    <property type="term" value="F:ATP binding"/>
    <property type="evidence" value="ECO:0007669"/>
    <property type="project" value="UniProtKB-KW"/>
</dbReference>
<dbReference type="PROSITE" id="PS00211">
    <property type="entry name" value="ABC_TRANSPORTER_1"/>
    <property type="match status" value="1"/>
</dbReference>
<reference evidence="5" key="1">
    <citation type="journal article" date="2009" name="BMC Bioinformatics">
        <title>The Mycoplasma conjunctivae genome sequencing, annotation and analysis.</title>
        <authorList>
            <person name="Calderon-Copete S.P."/>
            <person name="Wigger G."/>
            <person name="Wunderlin C."/>
            <person name="Schmidheini T."/>
            <person name="Frey J."/>
            <person name="Quail M.A."/>
            <person name="Falquet L."/>
        </authorList>
    </citation>
    <scope>NUCLEOTIDE SEQUENCE [LARGE SCALE GENOMIC DNA]</scope>
    <source>
        <strain evidence="5">ATCC 25834 / NCTC 10147 / HRC/581</strain>
    </source>
</reference>
<dbReference type="EMBL" id="FM864216">
    <property type="protein sequence ID" value="CAT05390.1"/>
    <property type="molecule type" value="Genomic_DNA"/>
</dbReference>
<dbReference type="InterPro" id="IPR050107">
    <property type="entry name" value="ABC_carbohydrate_import_ATPase"/>
</dbReference>
<name>C5J7C7_MESCH</name>
<dbReference type="Pfam" id="PF00005">
    <property type="entry name" value="ABC_tran"/>
    <property type="match status" value="2"/>
</dbReference>
<dbReference type="InterPro" id="IPR027417">
    <property type="entry name" value="P-loop_NTPase"/>
</dbReference>
<dbReference type="GO" id="GO:0016887">
    <property type="term" value="F:ATP hydrolysis activity"/>
    <property type="evidence" value="ECO:0007669"/>
    <property type="project" value="InterPro"/>
</dbReference>
<gene>
    <name evidence="4" type="ordered locus">MCJ_007040</name>
</gene>
<sequence>MNNTHYAIEFINATKKFGEFYANDNINIKIKHNTIHAIIGENGAGKSTLMSSLFGIYTLDSGVIKIYGVNSFINNPNEAGELGIGMVHQHFKLVGDYTNLENIILGNEIHNKGFIDFQTAKTKIEILQDKYSLHFDLNQKTADANVATQQKIEILKVLYRDAEILIFDEPTAVLNPQEIEAFLQILKVFVQNGKTIIFISHKLNEVKSVADSATVLRHGKVVTTFDSLENIEIEDLSTAMVGQKVVMAKNNQDNNFSQIGLSLENISAKHHKEISNISFDIYKGEILAIAGIEGNGQEELEFVINGIIKPNSGKIIAYDSDNQPIELTHLSVAKRKDLISYVPGDRHKYGVVLDMNNLDNSILRSLNSKEFIKHSYIKPQAVKSFYKKMVKEFDVRGDEQGIKNIRLLSGGNQQKAVVAREMLSPHEILVIIQPTRGLDIGAINLIHEAILQEKKQNKTILLISFELDEVLSLADSIIVMNKGQISKKFKRNEIDRNQIGLLMGGIYEQ</sequence>
<keyword evidence="1" id="KW-0547">Nucleotide-binding</keyword>
<feature type="domain" description="ABC transporter" evidence="3">
    <location>
        <begin position="251"/>
        <end position="507"/>
    </location>
</feature>
<dbReference type="InterPro" id="IPR003593">
    <property type="entry name" value="AAA+_ATPase"/>
</dbReference>
<dbReference type="InterPro" id="IPR017871">
    <property type="entry name" value="ABC_transporter-like_CS"/>
</dbReference>
<proteinExistence type="predicted"/>